<comment type="subunit">
    <text evidence="9">Component of the NDC80 complex.</text>
</comment>
<evidence type="ECO:0000256" key="5">
    <source>
        <dbReference type="ARBA" id="ARBA00022838"/>
    </source>
</evidence>
<keyword evidence="13" id="KW-1185">Reference proteome</keyword>
<proteinExistence type="inferred from homology"/>
<name>A0A9W8AZY9_9FUNG</name>
<reference evidence="12" key="1">
    <citation type="submission" date="2022-07" db="EMBL/GenBank/DDBJ databases">
        <title>Phylogenomic reconstructions and comparative analyses of Kickxellomycotina fungi.</title>
        <authorList>
            <person name="Reynolds N.K."/>
            <person name="Stajich J.E."/>
            <person name="Barry K."/>
            <person name="Grigoriev I.V."/>
            <person name="Crous P."/>
            <person name="Smith M.E."/>
        </authorList>
    </citation>
    <scope>NUCLEOTIDE SEQUENCE</scope>
    <source>
        <strain evidence="12">RSA 567</strain>
    </source>
</reference>
<comment type="function">
    <text evidence="9">Acts as a component of the essential kinetochore-associated NDC80 complex, which is required for chromosome segregation and spindle checkpoint activity.</text>
</comment>
<organism evidence="12 13">
    <name type="scientific">Dimargaris verticillata</name>
    <dbReference type="NCBI Taxonomy" id="2761393"/>
    <lineage>
        <taxon>Eukaryota</taxon>
        <taxon>Fungi</taxon>
        <taxon>Fungi incertae sedis</taxon>
        <taxon>Zoopagomycota</taxon>
        <taxon>Kickxellomycotina</taxon>
        <taxon>Dimargaritomycetes</taxon>
        <taxon>Dimargaritales</taxon>
        <taxon>Dimargaritaceae</taxon>
        <taxon>Dimargaris</taxon>
    </lineage>
</organism>
<dbReference type="Pfam" id="PF08234">
    <property type="entry name" value="Spindle_Spc25"/>
    <property type="match status" value="1"/>
</dbReference>
<dbReference type="FunFam" id="3.30.457.50:FF:000001">
    <property type="entry name" value="Probable kinetochore protein spc25"/>
    <property type="match status" value="1"/>
</dbReference>
<dbReference type="Gene3D" id="3.30.457.50">
    <property type="entry name" value="Chromosome segregation protein Spc25"/>
    <property type="match status" value="1"/>
</dbReference>
<comment type="similarity">
    <text evidence="1 9">Belongs to the SPC25 family.</text>
</comment>
<feature type="non-terminal residue" evidence="12">
    <location>
        <position position="243"/>
    </location>
</feature>
<keyword evidence="6 10" id="KW-0175">Coiled coil</keyword>
<evidence type="ECO:0000256" key="8">
    <source>
        <dbReference type="ARBA" id="ARBA00023328"/>
    </source>
</evidence>
<dbReference type="AlphaFoldDB" id="A0A9W8AZY9"/>
<dbReference type="GO" id="GO:0031262">
    <property type="term" value="C:Ndc80 complex"/>
    <property type="evidence" value="ECO:0007669"/>
    <property type="project" value="InterPro"/>
</dbReference>
<keyword evidence="9" id="KW-0539">Nucleus</keyword>
<evidence type="ECO:0000256" key="4">
    <source>
        <dbReference type="ARBA" id="ARBA00022776"/>
    </source>
</evidence>
<accession>A0A9W8AZY9</accession>
<dbReference type="PANTHER" id="PTHR14281:SF0">
    <property type="entry name" value="KINETOCHORE PROTEIN SPC25"/>
    <property type="match status" value="1"/>
</dbReference>
<keyword evidence="4 9" id="KW-0498">Mitosis</keyword>
<evidence type="ECO:0000256" key="2">
    <source>
        <dbReference type="ARBA" id="ARBA00022454"/>
    </source>
</evidence>
<dbReference type="InterPro" id="IPR013255">
    <property type="entry name" value="Spc25_C"/>
</dbReference>
<evidence type="ECO:0000313" key="13">
    <source>
        <dbReference type="Proteomes" id="UP001151582"/>
    </source>
</evidence>
<dbReference type="GO" id="GO:0007059">
    <property type="term" value="P:chromosome segregation"/>
    <property type="evidence" value="ECO:0007669"/>
    <property type="project" value="InterPro"/>
</dbReference>
<comment type="subcellular location">
    <subcellularLocation>
        <location evidence="9">Nucleus</location>
    </subcellularLocation>
    <subcellularLocation>
        <location evidence="9">Chromosome</location>
        <location evidence="9">Centromere</location>
        <location evidence="9">Kinetochore</location>
    </subcellularLocation>
</comment>
<sequence length="243" mass="28323">VAGLDTASHFGGVEISNPAFPYDDIKESIANFTSRFDQYVATKRQAINDQRLVWQKTRAENKEHLKSLESKIETYSNKHEELVKNTQKETSEIEAIRDALGQLNIQRDDMGRNKALLTAQIEALEREIAHKKEAIAAKEKTLLRQQTRNEPELRFFEEKLALTIFSVRADLLEFTFTHVCEKNWLQPFRFVVDVSNKEYKVPTCEPTLSQLPDLVDWLNRTRNFYQFLKKMRQGFVALTKQEV</sequence>
<keyword evidence="5 9" id="KW-0995">Kinetochore</keyword>
<keyword evidence="7 9" id="KW-0131">Cell cycle</keyword>
<dbReference type="Proteomes" id="UP001151582">
    <property type="component" value="Unassembled WGS sequence"/>
</dbReference>
<evidence type="ECO:0000256" key="7">
    <source>
        <dbReference type="ARBA" id="ARBA00023306"/>
    </source>
</evidence>
<dbReference type="OrthoDB" id="6353017at2759"/>
<evidence type="ECO:0000256" key="3">
    <source>
        <dbReference type="ARBA" id="ARBA00022618"/>
    </source>
</evidence>
<dbReference type="GO" id="GO:0005634">
    <property type="term" value="C:nucleus"/>
    <property type="evidence" value="ECO:0007669"/>
    <property type="project" value="UniProtKB-SubCell"/>
</dbReference>
<dbReference type="PANTHER" id="PTHR14281">
    <property type="entry name" value="KINETOCHORE PROTEIN SPC25-RELATED"/>
    <property type="match status" value="1"/>
</dbReference>
<keyword evidence="3 9" id="KW-0132">Cell division</keyword>
<evidence type="ECO:0000256" key="9">
    <source>
        <dbReference type="RuleBase" id="RU367150"/>
    </source>
</evidence>
<evidence type="ECO:0000256" key="10">
    <source>
        <dbReference type="SAM" id="Coils"/>
    </source>
</evidence>
<dbReference type="GO" id="GO:0051301">
    <property type="term" value="P:cell division"/>
    <property type="evidence" value="ECO:0007669"/>
    <property type="project" value="UniProtKB-UniRule"/>
</dbReference>
<evidence type="ECO:0000259" key="11">
    <source>
        <dbReference type="Pfam" id="PF08234"/>
    </source>
</evidence>
<comment type="caution">
    <text evidence="12">The sequence shown here is derived from an EMBL/GenBank/DDBJ whole genome shotgun (WGS) entry which is preliminary data.</text>
</comment>
<keyword evidence="2 9" id="KW-0158">Chromosome</keyword>
<feature type="coiled-coil region" evidence="10">
    <location>
        <begin position="58"/>
        <end position="141"/>
    </location>
</feature>
<evidence type="ECO:0000313" key="12">
    <source>
        <dbReference type="EMBL" id="KAJ1971379.1"/>
    </source>
</evidence>
<evidence type="ECO:0000256" key="1">
    <source>
        <dbReference type="ARBA" id="ARBA00006379"/>
    </source>
</evidence>
<dbReference type="CDD" id="cd23784">
    <property type="entry name" value="RWD_Spc25"/>
    <property type="match status" value="1"/>
</dbReference>
<feature type="domain" description="Chromosome segregation protein Spc25 C-terminal" evidence="11">
    <location>
        <begin position="168"/>
        <end position="236"/>
    </location>
</feature>
<protein>
    <recommendedName>
        <fullName evidence="9">Kinetochore protein SPC25</fullName>
    </recommendedName>
</protein>
<evidence type="ECO:0000256" key="6">
    <source>
        <dbReference type="ARBA" id="ARBA00023054"/>
    </source>
</evidence>
<keyword evidence="8 9" id="KW-0137">Centromere</keyword>
<dbReference type="InterPro" id="IPR045143">
    <property type="entry name" value="Spc25"/>
</dbReference>
<gene>
    <name evidence="12" type="primary">SPC25</name>
    <name evidence="12" type="ORF">H4R34_005765</name>
</gene>
<dbReference type="EMBL" id="JANBQB010001398">
    <property type="protein sequence ID" value="KAJ1971379.1"/>
    <property type="molecule type" value="Genomic_DNA"/>
</dbReference>